<dbReference type="EMBL" id="CP040078">
    <property type="protein sequence ID" value="QCP54371.1"/>
    <property type="molecule type" value="Genomic_DNA"/>
</dbReference>
<feature type="chain" id="PRO_5020966941" evidence="1">
    <location>
        <begin position="25"/>
        <end position="150"/>
    </location>
</feature>
<name>A0A4P8J0D5_9BURK</name>
<dbReference type="KEGG" id="tvl:FAZ95_36125"/>
<organism evidence="2 3">
    <name type="scientific">Trinickia violacea</name>
    <dbReference type="NCBI Taxonomy" id="2571746"/>
    <lineage>
        <taxon>Bacteria</taxon>
        <taxon>Pseudomonadati</taxon>
        <taxon>Pseudomonadota</taxon>
        <taxon>Betaproteobacteria</taxon>
        <taxon>Burkholderiales</taxon>
        <taxon>Burkholderiaceae</taxon>
        <taxon>Trinickia</taxon>
    </lineage>
</organism>
<proteinExistence type="predicted"/>
<accession>A0A4P8J0D5</accession>
<dbReference type="AlphaFoldDB" id="A0A4P8J0D5"/>
<dbReference type="Proteomes" id="UP000298656">
    <property type="component" value="Chromosome 2"/>
</dbReference>
<dbReference type="RefSeq" id="WP_137337138.1">
    <property type="nucleotide sequence ID" value="NZ_CP040078.1"/>
</dbReference>
<evidence type="ECO:0000256" key="1">
    <source>
        <dbReference type="SAM" id="SignalP"/>
    </source>
</evidence>
<dbReference type="OrthoDB" id="9103815at2"/>
<evidence type="ECO:0000313" key="3">
    <source>
        <dbReference type="Proteomes" id="UP000298656"/>
    </source>
</evidence>
<dbReference type="PROSITE" id="PS51257">
    <property type="entry name" value="PROKAR_LIPOPROTEIN"/>
    <property type="match status" value="1"/>
</dbReference>
<keyword evidence="3" id="KW-1185">Reference proteome</keyword>
<feature type="signal peptide" evidence="1">
    <location>
        <begin position="1"/>
        <end position="24"/>
    </location>
</feature>
<reference evidence="2 3" key="1">
    <citation type="submission" date="2019-05" db="EMBL/GenBank/DDBJ databases">
        <title>Burkholderia sp. DHOD12, isolated from subtropical forest soil.</title>
        <authorList>
            <person name="Gao Z.-H."/>
            <person name="Qiu L.-H."/>
        </authorList>
    </citation>
    <scope>NUCLEOTIDE SEQUENCE [LARGE SCALE GENOMIC DNA]</scope>
    <source>
        <strain evidence="2 3">DHOD12</strain>
    </source>
</reference>
<sequence>MRVHAIMHCVVAALLAAVACACLAARLDGAFRFFEGTWRVARIVGYGEVSVSPEAAHSLIGQTVTIGPAQVHIGADECVPDAIHAGMRATAPILLDQYHAGPIDAGVAARTLVLDAGRCGHVFRVGADIVVYEGGAFYRAVRVAHAHEKQ</sequence>
<evidence type="ECO:0000313" key="2">
    <source>
        <dbReference type="EMBL" id="QCP54371.1"/>
    </source>
</evidence>
<gene>
    <name evidence="2" type="ORF">FAZ95_36125</name>
</gene>
<keyword evidence="1" id="KW-0732">Signal</keyword>
<protein>
    <submittedName>
        <fullName evidence="2">Uncharacterized protein</fullName>
    </submittedName>
</protein>